<feature type="non-terminal residue" evidence="1">
    <location>
        <position position="62"/>
    </location>
</feature>
<keyword evidence="1" id="KW-0406">Ion transport</keyword>
<protein>
    <submittedName>
        <fullName evidence="1">Calcium-activated potassium channel subunit alpha-1</fullName>
    </submittedName>
</protein>
<dbReference type="GO" id="GO:0034220">
    <property type="term" value="P:monoatomic ion transmembrane transport"/>
    <property type="evidence" value="ECO:0007669"/>
    <property type="project" value="UniProtKB-KW"/>
</dbReference>
<dbReference type="EMBL" id="KL494081">
    <property type="protein sequence ID" value="KFO12229.1"/>
    <property type="molecule type" value="Genomic_DNA"/>
</dbReference>
<proteinExistence type="predicted"/>
<dbReference type="AlphaFoldDB" id="A0A087VHY7"/>
<evidence type="ECO:0000313" key="1">
    <source>
        <dbReference type="EMBL" id="KFO12229.1"/>
    </source>
</evidence>
<evidence type="ECO:0000313" key="2">
    <source>
        <dbReference type="Proteomes" id="UP000053309"/>
    </source>
</evidence>
<keyword evidence="2" id="KW-1185">Reference proteome</keyword>
<accession>A0A087VHY7</accession>
<organism evidence="1 2">
    <name type="scientific">Balearica regulorum gibbericeps</name>
    <name type="common">East African grey crowned-crane</name>
    <dbReference type="NCBI Taxonomy" id="100784"/>
    <lineage>
        <taxon>Eukaryota</taxon>
        <taxon>Metazoa</taxon>
        <taxon>Chordata</taxon>
        <taxon>Craniata</taxon>
        <taxon>Vertebrata</taxon>
        <taxon>Euteleostomi</taxon>
        <taxon>Archelosauria</taxon>
        <taxon>Archosauria</taxon>
        <taxon>Dinosauria</taxon>
        <taxon>Saurischia</taxon>
        <taxon>Theropoda</taxon>
        <taxon>Coelurosauria</taxon>
        <taxon>Aves</taxon>
        <taxon>Neognathae</taxon>
        <taxon>Neoaves</taxon>
        <taxon>Gruiformes</taxon>
        <taxon>Gruidae</taxon>
        <taxon>Balearica</taxon>
    </lineage>
</organism>
<dbReference type="Proteomes" id="UP000053309">
    <property type="component" value="Unassembled WGS sequence"/>
</dbReference>
<name>A0A087VHY7_BALRE</name>
<keyword evidence="1" id="KW-0813">Transport</keyword>
<reference evidence="1 2" key="1">
    <citation type="submission" date="2014-04" db="EMBL/GenBank/DDBJ databases">
        <title>Genome evolution of avian class.</title>
        <authorList>
            <person name="Zhang G."/>
            <person name="Li C."/>
        </authorList>
    </citation>
    <scope>NUCLEOTIDE SEQUENCE [LARGE SCALE GENOMIC DNA]</scope>
    <source>
        <strain evidence="1">BGI_N312</strain>
    </source>
</reference>
<keyword evidence="1" id="KW-0407">Ion channel</keyword>
<sequence>MVIAKMSIYKRMKLACCFDCGRSERDCSCMSGSVHSNMDTLERAFPLSSVSVNDCSTSLRAC</sequence>
<gene>
    <name evidence="1" type="ORF">N312_05668</name>
</gene>